<dbReference type="Pfam" id="PF05050">
    <property type="entry name" value="Methyltransf_21"/>
    <property type="match status" value="1"/>
</dbReference>
<keyword evidence="2" id="KW-0489">Methyltransferase</keyword>
<dbReference type="GO" id="GO:0008168">
    <property type="term" value="F:methyltransferase activity"/>
    <property type="evidence" value="ECO:0007669"/>
    <property type="project" value="UniProtKB-KW"/>
</dbReference>
<dbReference type="EMBL" id="CAADFW010000008">
    <property type="protein sequence ID" value="VFK55931.1"/>
    <property type="molecule type" value="Genomic_DNA"/>
</dbReference>
<dbReference type="EMBL" id="CAADFT010000006">
    <property type="protein sequence ID" value="VFK40060.1"/>
    <property type="molecule type" value="Genomic_DNA"/>
</dbReference>
<evidence type="ECO:0000313" key="3">
    <source>
        <dbReference type="EMBL" id="VFK46317.1"/>
    </source>
</evidence>
<proteinExistence type="predicted"/>
<dbReference type="AlphaFoldDB" id="A0A450YES4"/>
<keyword evidence="2" id="KW-0808">Transferase</keyword>
<gene>
    <name evidence="3" type="ORF">BECKTC1821D_GA0114238_103010</name>
    <name evidence="2" type="ORF">BECKTC1821E_GA0114239_100644</name>
    <name evidence="4" type="ORF">BECKTC1821F_GA0114240_100844</name>
</gene>
<organism evidence="2">
    <name type="scientific">Candidatus Kentrum sp. TC</name>
    <dbReference type="NCBI Taxonomy" id="2126339"/>
    <lineage>
        <taxon>Bacteria</taxon>
        <taxon>Pseudomonadati</taxon>
        <taxon>Pseudomonadota</taxon>
        <taxon>Gammaproteobacteria</taxon>
        <taxon>Candidatus Kentrum</taxon>
    </lineage>
</organism>
<feature type="domain" description="Methyltransferase FkbM" evidence="1">
    <location>
        <begin position="3"/>
        <end position="65"/>
    </location>
</feature>
<reference evidence="2" key="1">
    <citation type="submission" date="2019-02" db="EMBL/GenBank/DDBJ databases">
        <authorList>
            <person name="Gruber-Vodicka R. H."/>
            <person name="Seah K. B. B."/>
        </authorList>
    </citation>
    <scope>NUCLEOTIDE SEQUENCE</scope>
    <source>
        <strain evidence="3">BECK_BZ123</strain>
        <strain evidence="2">BECK_BZ125</strain>
        <strain evidence="4">BECK_BZ126</strain>
    </source>
</reference>
<dbReference type="GO" id="GO:0032259">
    <property type="term" value="P:methylation"/>
    <property type="evidence" value="ECO:0007669"/>
    <property type="project" value="UniProtKB-KW"/>
</dbReference>
<evidence type="ECO:0000259" key="1">
    <source>
        <dbReference type="Pfam" id="PF05050"/>
    </source>
</evidence>
<name>A0A450YES4_9GAMM</name>
<protein>
    <submittedName>
        <fullName evidence="2">Methyltransferase FkbM domain-containing protein</fullName>
    </submittedName>
</protein>
<evidence type="ECO:0000313" key="4">
    <source>
        <dbReference type="EMBL" id="VFK55931.1"/>
    </source>
</evidence>
<dbReference type="InterPro" id="IPR006342">
    <property type="entry name" value="FkbM_mtfrase"/>
</dbReference>
<sequence length="79" mass="9180">MQLLDEYSVSHINLLQVDVEGYDAEVVKMLDFPRIKPSIIKYELCSLTDSTQKDLKAILRKQGYKTFKEHCDYVAILKV</sequence>
<dbReference type="EMBL" id="CAADFS010000030">
    <property type="protein sequence ID" value="VFK46317.1"/>
    <property type="molecule type" value="Genomic_DNA"/>
</dbReference>
<accession>A0A450YES4</accession>
<evidence type="ECO:0000313" key="2">
    <source>
        <dbReference type="EMBL" id="VFK40060.1"/>
    </source>
</evidence>